<proteinExistence type="predicted"/>
<dbReference type="Proteomes" id="UP001152622">
    <property type="component" value="Chromosome 12"/>
</dbReference>
<dbReference type="AlphaFoldDB" id="A0A9Q1EU62"/>
<feature type="region of interest" description="Disordered" evidence="1">
    <location>
        <begin position="1"/>
        <end position="70"/>
    </location>
</feature>
<gene>
    <name evidence="2" type="ORF">SKAU_G00292880</name>
</gene>
<name>A0A9Q1EU62_SYNKA</name>
<comment type="caution">
    <text evidence="2">The sequence shown here is derived from an EMBL/GenBank/DDBJ whole genome shotgun (WGS) entry which is preliminary data.</text>
</comment>
<protein>
    <submittedName>
        <fullName evidence="2">Uncharacterized protein</fullName>
    </submittedName>
</protein>
<accession>A0A9Q1EU62</accession>
<reference evidence="2" key="1">
    <citation type="journal article" date="2023" name="Science">
        <title>Genome structures resolve the early diversification of teleost fishes.</title>
        <authorList>
            <person name="Parey E."/>
            <person name="Louis A."/>
            <person name="Montfort J."/>
            <person name="Bouchez O."/>
            <person name="Roques C."/>
            <person name="Iampietro C."/>
            <person name="Lluch J."/>
            <person name="Castinel A."/>
            <person name="Donnadieu C."/>
            <person name="Desvignes T."/>
            <person name="Floi Bucao C."/>
            <person name="Jouanno E."/>
            <person name="Wen M."/>
            <person name="Mejri S."/>
            <person name="Dirks R."/>
            <person name="Jansen H."/>
            <person name="Henkel C."/>
            <person name="Chen W.J."/>
            <person name="Zahm M."/>
            <person name="Cabau C."/>
            <person name="Klopp C."/>
            <person name="Thompson A.W."/>
            <person name="Robinson-Rechavi M."/>
            <person name="Braasch I."/>
            <person name="Lecointre G."/>
            <person name="Bobe J."/>
            <person name="Postlethwait J.H."/>
            <person name="Berthelot C."/>
            <person name="Roest Crollius H."/>
            <person name="Guiguen Y."/>
        </authorList>
    </citation>
    <scope>NUCLEOTIDE SEQUENCE</scope>
    <source>
        <strain evidence="2">WJC10195</strain>
    </source>
</reference>
<organism evidence="2 3">
    <name type="scientific">Synaphobranchus kaupii</name>
    <name type="common">Kaup's arrowtooth eel</name>
    <dbReference type="NCBI Taxonomy" id="118154"/>
    <lineage>
        <taxon>Eukaryota</taxon>
        <taxon>Metazoa</taxon>
        <taxon>Chordata</taxon>
        <taxon>Craniata</taxon>
        <taxon>Vertebrata</taxon>
        <taxon>Euteleostomi</taxon>
        <taxon>Actinopterygii</taxon>
        <taxon>Neopterygii</taxon>
        <taxon>Teleostei</taxon>
        <taxon>Anguilliformes</taxon>
        <taxon>Synaphobranchidae</taxon>
        <taxon>Synaphobranchus</taxon>
    </lineage>
</organism>
<sequence length="99" mass="11555">MGNQSRRRTGTADTDLGRRKGTRRSGRAEGGRRFRYAFNLRPPPFRTTAQSRWSRVSPRRRAHRPEGTGTVAFERSRFINVRSRRTRRPESFGVEDTPH</sequence>
<keyword evidence="3" id="KW-1185">Reference proteome</keyword>
<evidence type="ECO:0000313" key="3">
    <source>
        <dbReference type="Proteomes" id="UP001152622"/>
    </source>
</evidence>
<evidence type="ECO:0000256" key="1">
    <source>
        <dbReference type="SAM" id="MobiDB-lite"/>
    </source>
</evidence>
<evidence type="ECO:0000313" key="2">
    <source>
        <dbReference type="EMBL" id="KAJ8345095.1"/>
    </source>
</evidence>
<dbReference type="EMBL" id="JAINUF010000012">
    <property type="protein sequence ID" value="KAJ8345095.1"/>
    <property type="molecule type" value="Genomic_DNA"/>
</dbReference>